<dbReference type="OMA" id="EWQRPWW"/>
<keyword evidence="11" id="KW-1185">Reference proteome</keyword>
<evidence type="ECO:0000256" key="3">
    <source>
        <dbReference type="ARBA" id="ARBA00022692"/>
    </source>
</evidence>
<evidence type="ECO:0000256" key="7">
    <source>
        <dbReference type="ARBA" id="ARBA00023136"/>
    </source>
</evidence>
<keyword evidence="6" id="KW-0406">Ion transport</keyword>
<dbReference type="Pfam" id="PF03040">
    <property type="entry name" value="CemA"/>
    <property type="match status" value="1"/>
</dbReference>
<dbReference type="InterPro" id="IPR004282">
    <property type="entry name" value="CemA"/>
</dbReference>
<proteinExistence type="inferred from homology"/>
<dbReference type="Proteomes" id="UP000594263">
    <property type="component" value="Unplaced"/>
</dbReference>
<evidence type="ECO:0000256" key="9">
    <source>
        <dbReference type="SAM" id="Phobius"/>
    </source>
</evidence>
<feature type="transmembrane region" description="Helical" evidence="9">
    <location>
        <begin position="450"/>
        <end position="472"/>
    </location>
</feature>
<dbReference type="AlphaFoldDB" id="A0A7N0RI62"/>
<protein>
    <recommendedName>
        <fullName evidence="12">Chloroplast envelope membrane protein</fullName>
    </recommendedName>
</protein>
<evidence type="ECO:0000256" key="2">
    <source>
        <dbReference type="ARBA" id="ARBA00022448"/>
    </source>
</evidence>
<keyword evidence="4" id="KW-0375">Hydrogen ion transport</keyword>
<dbReference type="PANTHER" id="PTHR33650:SF1">
    <property type="entry name" value="CHLOROPLAST ENVELOPE MEMBRANE PROTEIN"/>
    <property type="match status" value="1"/>
</dbReference>
<dbReference type="EnsemblPlants" id="Kaladp0011s0829.1.v1.1">
    <property type="protein sequence ID" value="Kaladp0011s0829.1.v1.1"/>
    <property type="gene ID" value="Kaladp0011s0829.v1.1"/>
</dbReference>
<evidence type="ECO:0008006" key="12">
    <source>
        <dbReference type="Google" id="ProtNLM"/>
    </source>
</evidence>
<dbReference type="PANTHER" id="PTHR33650">
    <property type="entry name" value="CHLOROPLAST ENVELOPE MEMBRANE PROTEIN-RELATED"/>
    <property type="match status" value="1"/>
</dbReference>
<keyword evidence="5 9" id="KW-1133">Transmembrane helix</keyword>
<dbReference type="GO" id="GO:0031969">
    <property type="term" value="C:chloroplast membrane"/>
    <property type="evidence" value="ECO:0007669"/>
    <property type="project" value="EnsemblPlants"/>
</dbReference>
<evidence type="ECO:0000256" key="5">
    <source>
        <dbReference type="ARBA" id="ARBA00022989"/>
    </source>
</evidence>
<evidence type="ECO:0000256" key="6">
    <source>
        <dbReference type="ARBA" id="ARBA00023065"/>
    </source>
</evidence>
<name>A0A7N0RI62_KALFE</name>
<dbReference type="GO" id="GO:0015386">
    <property type="term" value="F:potassium:proton antiporter activity"/>
    <property type="evidence" value="ECO:0007669"/>
    <property type="project" value="EnsemblPlants"/>
</dbReference>
<sequence length="493" mass="56288">MAISSPSPSLQSSFLIIAESKTNALLESSSDSVSHSLRAPSFCCSVSGRRFPLGAIVNKKQLCRVDKLFSSFNLADRRGSCGSRILFTAFAELSPPSHANGLTGTSRRFCRLVPCARKKGNYARKRTWWEKFFFDDDGNWFWLEPDELLDEEVDVSENEKPLSENEKFEAWKKRAEAIIELREAQEGLTNQENRKWEDWLIDGTNGAATSTSSSDYASATNLPETDRLDPIDMTQENGLVENVRNIILGSEDDLLYEDRVFRYASRNSAIFLSFLIIVPLAVDFVVHDYVLLPFLDRYVKTVPFAAQIFDVRRPQKLLMVKELKLEEARIKLEVEIGKLPPLSEDETWLELRHKALELQEDWRLENRKAFANILSDMAFGITLFVLLILNESRVALLKFTGYKIVSNISDTGKAFIIILVTDIFLGYHSESGWQTLLEVLVEHYGLQVDHSAIIIFVCIIPVILDACVKLWLFKYLPRLSPKVSNIFQEMKRH</sequence>
<comment type="similarity">
    <text evidence="8">Belongs to the CemA family.</text>
</comment>
<accession>A0A7N0RI62</accession>
<dbReference type="GO" id="GO:0010196">
    <property type="term" value="P:nonphotochemical quenching"/>
    <property type="evidence" value="ECO:0007669"/>
    <property type="project" value="EnsemblPlants"/>
</dbReference>
<organism evidence="10 11">
    <name type="scientific">Kalanchoe fedtschenkoi</name>
    <name type="common">Lavender scallops</name>
    <name type="synonym">South American air plant</name>
    <dbReference type="NCBI Taxonomy" id="63787"/>
    <lineage>
        <taxon>Eukaryota</taxon>
        <taxon>Viridiplantae</taxon>
        <taxon>Streptophyta</taxon>
        <taxon>Embryophyta</taxon>
        <taxon>Tracheophyta</taxon>
        <taxon>Spermatophyta</taxon>
        <taxon>Magnoliopsida</taxon>
        <taxon>eudicotyledons</taxon>
        <taxon>Gunneridae</taxon>
        <taxon>Pentapetalae</taxon>
        <taxon>Saxifragales</taxon>
        <taxon>Crassulaceae</taxon>
        <taxon>Kalanchoe</taxon>
    </lineage>
</organism>
<reference evidence="10" key="1">
    <citation type="submission" date="2021-01" db="UniProtKB">
        <authorList>
            <consortium name="EnsemblPlants"/>
        </authorList>
    </citation>
    <scope>IDENTIFICATION</scope>
</reference>
<evidence type="ECO:0000313" key="11">
    <source>
        <dbReference type="Proteomes" id="UP000594263"/>
    </source>
</evidence>
<evidence type="ECO:0000256" key="8">
    <source>
        <dbReference type="ARBA" id="ARBA00043980"/>
    </source>
</evidence>
<keyword evidence="2" id="KW-0813">Transport</keyword>
<evidence type="ECO:0000256" key="4">
    <source>
        <dbReference type="ARBA" id="ARBA00022781"/>
    </source>
</evidence>
<keyword evidence="7 9" id="KW-0472">Membrane</keyword>
<dbReference type="Gramene" id="Kaladp0011s0829.1.v1.1">
    <property type="protein sequence ID" value="Kaladp0011s0829.1.v1.1"/>
    <property type="gene ID" value="Kaladp0011s0829.v1.1"/>
</dbReference>
<dbReference type="GO" id="GO:0051453">
    <property type="term" value="P:regulation of intracellular pH"/>
    <property type="evidence" value="ECO:0007669"/>
    <property type="project" value="EnsemblPlants"/>
</dbReference>
<keyword evidence="3 9" id="KW-0812">Transmembrane</keyword>
<evidence type="ECO:0000256" key="1">
    <source>
        <dbReference type="ARBA" id="ARBA00004141"/>
    </source>
</evidence>
<evidence type="ECO:0000313" key="10">
    <source>
        <dbReference type="EnsemblPlants" id="Kaladp0011s0829.1.v1.1"/>
    </source>
</evidence>
<feature type="transmembrane region" description="Helical" evidence="9">
    <location>
        <begin position="369"/>
        <end position="390"/>
    </location>
</feature>
<comment type="subcellular location">
    <subcellularLocation>
        <location evidence="1">Membrane</location>
        <topology evidence="1">Multi-pass membrane protein</topology>
    </subcellularLocation>
</comment>
<feature type="transmembrane region" description="Helical" evidence="9">
    <location>
        <begin position="269"/>
        <end position="290"/>
    </location>
</feature>